<protein>
    <recommendedName>
        <fullName evidence="4">PrgI family protein</fullName>
    </recommendedName>
</protein>
<dbReference type="AlphaFoldDB" id="A0A2H0N3H7"/>
<comment type="caution">
    <text evidence="2">The sequence shown here is derived from an EMBL/GenBank/DDBJ whole genome shotgun (WGS) entry which is preliminary data.</text>
</comment>
<name>A0A2H0N3H7_9BACT</name>
<gene>
    <name evidence="2" type="ORF">COV60_00360</name>
</gene>
<dbReference type="Proteomes" id="UP000229782">
    <property type="component" value="Unassembled WGS sequence"/>
</dbReference>
<evidence type="ECO:0008006" key="4">
    <source>
        <dbReference type="Google" id="ProtNLM"/>
    </source>
</evidence>
<evidence type="ECO:0000313" key="2">
    <source>
        <dbReference type="EMBL" id="PIR03431.1"/>
    </source>
</evidence>
<reference evidence="2 3" key="1">
    <citation type="submission" date="2017-09" db="EMBL/GenBank/DDBJ databases">
        <title>Depth-based differentiation of microbial function through sediment-hosted aquifers and enrichment of novel symbionts in the deep terrestrial subsurface.</title>
        <authorList>
            <person name="Probst A.J."/>
            <person name="Ladd B."/>
            <person name="Jarett J.K."/>
            <person name="Geller-Mcgrath D.E."/>
            <person name="Sieber C.M."/>
            <person name="Emerson J.B."/>
            <person name="Anantharaman K."/>
            <person name="Thomas B.C."/>
            <person name="Malmstrom R."/>
            <person name="Stieglmeier M."/>
            <person name="Klingl A."/>
            <person name="Woyke T."/>
            <person name="Ryan C.M."/>
            <person name="Banfield J.F."/>
        </authorList>
    </citation>
    <scope>NUCLEOTIDE SEQUENCE [LARGE SCALE GENOMIC DNA]</scope>
    <source>
        <strain evidence="2">CG11_big_fil_rev_8_21_14_0_20_43_7</strain>
    </source>
</reference>
<feature type="transmembrane region" description="Helical" evidence="1">
    <location>
        <begin position="46"/>
        <end position="64"/>
    </location>
</feature>
<proteinExistence type="predicted"/>
<dbReference type="Pfam" id="PF12666">
    <property type="entry name" value="PrgI"/>
    <property type="match status" value="1"/>
</dbReference>
<evidence type="ECO:0000256" key="1">
    <source>
        <dbReference type="SAM" id="Phobius"/>
    </source>
</evidence>
<dbReference type="InterPro" id="IPR024414">
    <property type="entry name" value="Uncharacterised_PrgI"/>
</dbReference>
<keyword evidence="1" id="KW-0812">Transmembrane</keyword>
<accession>A0A2H0N3H7</accession>
<organism evidence="2 3">
    <name type="scientific">Candidatus Magasanikbacteria bacterium CG11_big_fil_rev_8_21_14_0_20_43_7</name>
    <dbReference type="NCBI Taxonomy" id="1974654"/>
    <lineage>
        <taxon>Bacteria</taxon>
        <taxon>Candidatus Magasanikiibacteriota</taxon>
    </lineage>
</organism>
<feature type="transmembrane region" description="Helical" evidence="1">
    <location>
        <begin position="20"/>
        <end position="39"/>
    </location>
</feature>
<sequence>MQQFVVPQFIDVEDQIIGPITTRQFLILLVAGITIFIAYKYADLSLFIPVAAIVGSGAVVFSFVKVNGQPFHFFLLNIIQTLKKPSLRIWNKSYSKKELEYFRRQSAIEDVTEDTQKKTVRKKHITDLSLVVNTGGYYKPADFE</sequence>
<dbReference type="EMBL" id="PCWM01000008">
    <property type="protein sequence ID" value="PIR03431.1"/>
    <property type="molecule type" value="Genomic_DNA"/>
</dbReference>
<keyword evidence="1" id="KW-1133">Transmembrane helix</keyword>
<keyword evidence="1" id="KW-0472">Membrane</keyword>
<evidence type="ECO:0000313" key="3">
    <source>
        <dbReference type="Proteomes" id="UP000229782"/>
    </source>
</evidence>